<proteinExistence type="predicted"/>
<dbReference type="OrthoDB" id="3365698at2759"/>
<accession>A0A4Y7PWQ2</accession>
<feature type="domain" description="F-box" evidence="1">
    <location>
        <begin position="68"/>
        <end position="126"/>
    </location>
</feature>
<gene>
    <name evidence="2" type="ORF">BD410DRAFT_774415</name>
</gene>
<dbReference type="Pfam" id="PF12937">
    <property type="entry name" value="F-box-like"/>
    <property type="match status" value="1"/>
</dbReference>
<dbReference type="STRING" id="50990.A0A4Y7PWQ2"/>
<evidence type="ECO:0000313" key="2">
    <source>
        <dbReference type="EMBL" id="TDL19029.1"/>
    </source>
</evidence>
<dbReference type="AlphaFoldDB" id="A0A4Y7PWQ2"/>
<organism evidence="2 3">
    <name type="scientific">Rickenella mellea</name>
    <dbReference type="NCBI Taxonomy" id="50990"/>
    <lineage>
        <taxon>Eukaryota</taxon>
        <taxon>Fungi</taxon>
        <taxon>Dikarya</taxon>
        <taxon>Basidiomycota</taxon>
        <taxon>Agaricomycotina</taxon>
        <taxon>Agaricomycetes</taxon>
        <taxon>Hymenochaetales</taxon>
        <taxon>Rickenellaceae</taxon>
        <taxon>Rickenella</taxon>
    </lineage>
</organism>
<keyword evidence="3" id="KW-1185">Reference proteome</keyword>
<name>A0A4Y7PWQ2_9AGAM</name>
<dbReference type="InterPro" id="IPR001810">
    <property type="entry name" value="F-box_dom"/>
</dbReference>
<evidence type="ECO:0000313" key="3">
    <source>
        <dbReference type="Proteomes" id="UP000294933"/>
    </source>
</evidence>
<dbReference type="VEuPathDB" id="FungiDB:BD410DRAFT_774415"/>
<evidence type="ECO:0000259" key="1">
    <source>
        <dbReference type="Pfam" id="PF12937"/>
    </source>
</evidence>
<reference evidence="2 3" key="1">
    <citation type="submission" date="2018-06" db="EMBL/GenBank/DDBJ databases">
        <title>A transcriptomic atlas of mushroom development highlights an independent origin of complex multicellularity.</title>
        <authorList>
            <consortium name="DOE Joint Genome Institute"/>
            <person name="Krizsan K."/>
            <person name="Almasi E."/>
            <person name="Merenyi Z."/>
            <person name="Sahu N."/>
            <person name="Viragh M."/>
            <person name="Koszo T."/>
            <person name="Mondo S."/>
            <person name="Kiss B."/>
            <person name="Balint B."/>
            <person name="Kues U."/>
            <person name="Barry K."/>
            <person name="Hegedus J.C."/>
            <person name="Henrissat B."/>
            <person name="Johnson J."/>
            <person name="Lipzen A."/>
            <person name="Ohm R."/>
            <person name="Nagy I."/>
            <person name="Pangilinan J."/>
            <person name="Yan J."/>
            <person name="Xiong Y."/>
            <person name="Grigoriev I.V."/>
            <person name="Hibbett D.S."/>
            <person name="Nagy L.G."/>
        </authorList>
    </citation>
    <scope>NUCLEOTIDE SEQUENCE [LARGE SCALE GENOMIC DNA]</scope>
    <source>
        <strain evidence="2 3">SZMC22713</strain>
    </source>
</reference>
<protein>
    <recommendedName>
        <fullName evidence="1">F-box domain-containing protein</fullName>
    </recommendedName>
</protein>
<dbReference type="Proteomes" id="UP000294933">
    <property type="component" value="Unassembled WGS sequence"/>
</dbReference>
<dbReference type="EMBL" id="ML170201">
    <property type="protein sequence ID" value="TDL19029.1"/>
    <property type="molecule type" value="Genomic_DNA"/>
</dbReference>
<dbReference type="Gene3D" id="1.20.1280.50">
    <property type="match status" value="1"/>
</dbReference>
<sequence>MDKVSFDDVLGTNYTPTFNERCSIKTLVDSMEQELSSLNQVLLPLIARRDKLSGSIAAHKALLTPARRLPPELVSEIFTHATVYGGLDNLMLPRPRVSEAPLKLGRICRRWRQIALSTPSLWSSVTIPQNWAIEGLQEWIRRAGALTLSFAVEIHQDNLEVLELLASYQKQWKEVAL</sequence>
<feature type="non-terminal residue" evidence="2">
    <location>
        <position position="177"/>
    </location>
</feature>